<comment type="caution">
    <text evidence="1">The sequence shown here is derived from an EMBL/GenBank/DDBJ whole genome shotgun (WGS) entry which is preliminary data.</text>
</comment>
<gene>
    <name evidence="1" type="ORF">VNO77_08030</name>
</gene>
<name>A0AAN9QWW8_CANGL</name>
<reference evidence="1 2" key="1">
    <citation type="submission" date="2024-01" db="EMBL/GenBank/DDBJ databases">
        <title>The genomes of 5 underutilized Papilionoideae crops provide insights into root nodulation and disease resistanc.</title>
        <authorList>
            <person name="Jiang F."/>
        </authorList>
    </citation>
    <scope>NUCLEOTIDE SEQUENCE [LARGE SCALE GENOMIC DNA]</scope>
    <source>
        <strain evidence="1">LVBAO_FW01</strain>
        <tissue evidence="1">Leaves</tissue>
    </source>
</reference>
<dbReference type="EMBL" id="JAYMYQ010000002">
    <property type="protein sequence ID" value="KAK7350016.1"/>
    <property type="molecule type" value="Genomic_DNA"/>
</dbReference>
<accession>A0AAN9QWW8</accession>
<proteinExistence type="predicted"/>
<evidence type="ECO:0000313" key="2">
    <source>
        <dbReference type="Proteomes" id="UP001367508"/>
    </source>
</evidence>
<dbReference type="Proteomes" id="UP001367508">
    <property type="component" value="Unassembled WGS sequence"/>
</dbReference>
<evidence type="ECO:0000313" key="1">
    <source>
        <dbReference type="EMBL" id="KAK7350016.1"/>
    </source>
</evidence>
<dbReference type="AlphaFoldDB" id="A0AAN9QWW8"/>
<sequence>MDGKVGGTTLILPHTLHWYIRPAWLHCPFCITSEGKLKLWFNLDLWLIHGYQLILHPVLSSMSQGIQLVGLGGSQGEQTYVNSLR</sequence>
<protein>
    <submittedName>
        <fullName evidence="1">Uncharacterized protein</fullName>
    </submittedName>
</protein>
<keyword evidence="2" id="KW-1185">Reference proteome</keyword>
<organism evidence="1 2">
    <name type="scientific">Canavalia gladiata</name>
    <name type="common">Sword bean</name>
    <name type="synonym">Dolichos gladiatus</name>
    <dbReference type="NCBI Taxonomy" id="3824"/>
    <lineage>
        <taxon>Eukaryota</taxon>
        <taxon>Viridiplantae</taxon>
        <taxon>Streptophyta</taxon>
        <taxon>Embryophyta</taxon>
        <taxon>Tracheophyta</taxon>
        <taxon>Spermatophyta</taxon>
        <taxon>Magnoliopsida</taxon>
        <taxon>eudicotyledons</taxon>
        <taxon>Gunneridae</taxon>
        <taxon>Pentapetalae</taxon>
        <taxon>rosids</taxon>
        <taxon>fabids</taxon>
        <taxon>Fabales</taxon>
        <taxon>Fabaceae</taxon>
        <taxon>Papilionoideae</taxon>
        <taxon>50 kb inversion clade</taxon>
        <taxon>NPAAA clade</taxon>
        <taxon>indigoferoid/millettioid clade</taxon>
        <taxon>Phaseoleae</taxon>
        <taxon>Canavalia</taxon>
    </lineage>
</organism>